<evidence type="ECO:0000256" key="11">
    <source>
        <dbReference type="SAM" id="MobiDB-lite"/>
    </source>
</evidence>
<evidence type="ECO:0000256" key="3">
    <source>
        <dbReference type="ARBA" id="ARBA00022771"/>
    </source>
</evidence>
<evidence type="ECO:0000313" key="13">
    <source>
        <dbReference type="EMBL" id="KAK2076064.1"/>
    </source>
</evidence>
<keyword evidence="4" id="KW-0862">Zinc</keyword>
<feature type="region of interest" description="Disordered" evidence="11">
    <location>
        <begin position="263"/>
        <end position="376"/>
    </location>
</feature>
<name>A0AAD9MG48_PROWI</name>
<dbReference type="InterPro" id="IPR001965">
    <property type="entry name" value="Znf_PHD"/>
</dbReference>
<dbReference type="InterPro" id="IPR019786">
    <property type="entry name" value="Zinc_finger_PHD-type_CS"/>
</dbReference>
<keyword evidence="2" id="KW-0479">Metal-binding</keyword>
<evidence type="ECO:0000259" key="12">
    <source>
        <dbReference type="PROSITE" id="PS50016"/>
    </source>
</evidence>
<evidence type="ECO:0000256" key="4">
    <source>
        <dbReference type="ARBA" id="ARBA00022833"/>
    </source>
</evidence>
<comment type="subcellular location">
    <subcellularLocation>
        <location evidence="1">Nucleus</location>
    </subcellularLocation>
</comment>
<evidence type="ECO:0000256" key="5">
    <source>
        <dbReference type="ARBA" id="ARBA00023015"/>
    </source>
</evidence>
<dbReference type="EMBL" id="JASFZW010000012">
    <property type="protein sequence ID" value="KAK2076064.1"/>
    <property type="molecule type" value="Genomic_DNA"/>
</dbReference>
<dbReference type="GO" id="GO:0003677">
    <property type="term" value="F:DNA binding"/>
    <property type="evidence" value="ECO:0007669"/>
    <property type="project" value="UniProtKB-KW"/>
</dbReference>
<feature type="region of interest" description="Disordered" evidence="11">
    <location>
        <begin position="1"/>
        <end position="78"/>
    </location>
</feature>
<keyword evidence="8" id="KW-0804">Transcription</keyword>
<evidence type="ECO:0000256" key="9">
    <source>
        <dbReference type="ARBA" id="ARBA00023242"/>
    </source>
</evidence>
<keyword evidence="9" id="KW-0539">Nucleus</keyword>
<dbReference type="GO" id="GO:0005634">
    <property type="term" value="C:nucleus"/>
    <property type="evidence" value="ECO:0007669"/>
    <property type="project" value="UniProtKB-SubCell"/>
</dbReference>
<dbReference type="PROSITE" id="PS01359">
    <property type="entry name" value="ZF_PHD_1"/>
    <property type="match status" value="1"/>
</dbReference>
<keyword evidence="14" id="KW-1185">Reference proteome</keyword>
<dbReference type="CDD" id="cd15504">
    <property type="entry name" value="PHD_PRHA_like"/>
    <property type="match status" value="1"/>
</dbReference>
<protein>
    <recommendedName>
        <fullName evidence="12">PHD-type domain-containing protein</fullName>
    </recommendedName>
</protein>
<dbReference type="Pfam" id="PF00628">
    <property type="entry name" value="PHD"/>
    <property type="match status" value="1"/>
</dbReference>
<dbReference type="InterPro" id="IPR013083">
    <property type="entry name" value="Znf_RING/FYVE/PHD"/>
</dbReference>
<feature type="compositionally biased region" description="Acidic residues" evidence="11">
    <location>
        <begin position="327"/>
        <end position="345"/>
    </location>
</feature>
<dbReference type="GO" id="GO:0045814">
    <property type="term" value="P:negative regulation of gene expression, epigenetic"/>
    <property type="evidence" value="ECO:0007669"/>
    <property type="project" value="TreeGrafter"/>
</dbReference>
<dbReference type="SMART" id="SM00249">
    <property type="entry name" value="PHD"/>
    <property type="match status" value="1"/>
</dbReference>
<keyword evidence="6" id="KW-0238">DNA-binding</keyword>
<sequence length="407" mass="43981">MAPRGRRKAAADKAAAAPPPSSSRPASRASLRPRRPPSRTQALDASPPGPPKRVRPSGRRKAKRLKTQPADDGSRSVYSRMLGRVRHQLSRIRQEQALIEAYEAEGWRGAAREKVRPVQEILRAKAQVRSSVAILRDCLRVCDEAEGDRAIPAELFDADGELDQRHIFCAKCGRNDATDDNDIVLCDGPCNRAYHCTCLVPPLDINLLNEDEGWLCPACDHKVDMLSLINDEFGTDYDAADAWEEILTPEDLLARGVVDDEEAPAVSSSLVGGPDLPSEDEEDSDYGGSASSRSEASASTGSRSMVSPGKPEEDVASSASSSASEGTDLDEEDEPPLGGEEDDAAYEAALRQRGEADSSTLDPEDPEAKEQLIVAGPRRRKRVDYKALHAEMFGETTAPNGLTTSPP</sequence>
<dbReference type="InterPro" id="IPR011011">
    <property type="entry name" value="Znf_FYVE_PHD"/>
</dbReference>
<dbReference type="GO" id="GO:0008270">
    <property type="term" value="F:zinc ion binding"/>
    <property type="evidence" value="ECO:0007669"/>
    <property type="project" value="UniProtKB-KW"/>
</dbReference>
<dbReference type="PANTHER" id="PTHR12628">
    <property type="entry name" value="POLYCOMB-LIKE TRANSCRIPTION FACTOR"/>
    <property type="match status" value="1"/>
</dbReference>
<dbReference type="Gene3D" id="3.30.40.10">
    <property type="entry name" value="Zinc/RING finger domain, C3HC4 (zinc finger)"/>
    <property type="match status" value="1"/>
</dbReference>
<evidence type="ECO:0000256" key="7">
    <source>
        <dbReference type="ARBA" id="ARBA00023155"/>
    </source>
</evidence>
<dbReference type="Proteomes" id="UP001255856">
    <property type="component" value="Unassembled WGS sequence"/>
</dbReference>
<evidence type="ECO:0000256" key="2">
    <source>
        <dbReference type="ARBA" id="ARBA00022723"/>
    </source>
</evidence>
<keyword evidence="5" id="KW-0805">Transcription regulation</keyword>
<keyword evidence="7" id="KW-0371">Homeobox</keyword>
<proteinExistence type="predicted"/>
<dbReference type="PROSITE" id="PS50016">
    <property type="entry name" value="ZF_PHD_2"/>
    <property type="match status" value="1"/>
</dbReference>
<reference evidence="13" key="1">
    <citation type="submission" date="2021-01" db="EMBL/GenBank/DDBJ databases">
        <authorList>
            <person name="Eckstrom K.M.E."/>
        </authorList>
    </citation>
    <scope>NUCLEOTIDE SEQUENCE</scope>
    <source>
        <strain evidence="13">UVCC 0001</strain>
    </source>
</reference>
<feature type="compositionally biased region" description="Basic residues" evidence="11">
    <location>
        <begin position="52"/>
        <end position="66"/>
    </location>
</feature>
<evidence type="ECO:0000256" key="1">
    <source>
        <dbReference type="ARBA" id="ARBA00004123"/>
    </source>
</evidence>
<comment type="caution">
    <text evidence="13">The sequence shown here is derived from an EMBL/GenBank/DDBJ whole genome shotgun (WGS) entry which is preliminary data.</text>
</comment>
<evidence type="ECO:0000256" key="8">
    <source>
        <dbReference type="ARBA" id="ARBA00023163"/>
    </source>
</evidence>
<dbReference type="GO" id="GO:0003682">
    <property type="term" value="F:chromatin binding"/>
    <property type="evidence" value="ECO:0007669"/>
    <property type="project" value="TreeGrafter"/>
</dbReference>
<evidence type="ECO:0000256" key="10">
    <source>
        <dbReference type="PROSITE-ProRule" id="PRU00146"/>
    </source>
</evidence>
<dbReference type="AlphaFoldDB" id="A0AAD9MG48"/>
<accession>A0AAD9MG48</accession>
<feature type="compositionally biased region" description="Low complexity" evidence="11">
    <location>
        <begin position="287"/>
        <end position="304"/>
    </location>
</feature>
<feature type="domain" description="PHD-type" evidence="12">
    <location>
        <begin position="166"/>
        <end position="222"/>
    </location>
</feature>
<dbReference type="PANTHER" id="PTHR12628:SF10">
    <property type="entry name" value="HOMEOBOX DOMAIN-CONTAINING PROTEIN"/>
    <property type="match status" value="1"/>
</dbReference>
<dbReference type="InterPro" id="IPR019787">
    <property type="entry name" value="Znf_PHD-finger"/>
</dbReference>
<evidence type="ECO:0000256" key="6">
    <source>
        <dbReference type="ARBA" id="ARBA00023125"/>
    </source>
</evidence>
<gene>
    <name evidence="13" type="ORF">QBZ16_001400</name>
</gene>
<dbReference type="SUPFAM" id="SSF57903">
    <property type="entry name" value="FYVE/PHD zinc finger"/>
    <property type="match status" value="1"/>
</dbReference>
<evidence type="ECO:0000313" key="14">
    <source>
        <dbReference type="Proteomes" id="UP001255856"/>
    </source>
</evidence>
<dbReference type="InterPro" id="IPR045876">
    <property type="entry name" value="PRHA-like_PHD-finger"/>
</dbReference>
<organism evidence="13 14">
    <name type="scientific">Prototheca wickerhamii</name>
    <dbReference type="NCBI Taxonomy" id="3111"/>
    <lineage>
        <taxon>Eukaryota</taxon>
        <taxon>Viridiplantae</taxon>
        <taxon>Chlorophyta</taxon>
        <taxon>core chlorophytes</taxon>
        <taxon>Trebouxiophyceae</taxon>
        <taxon>Chlorellales</taxon>
        <taxon>Chlorellaceae</taxon>
        <taxon>Prototheca</taxon>
    </lineage>
</organism>
<keyword evidence="3 10" id="KW-0863">Zinc-finger</keyword>